<reference evidence="2" key="1">
    <citation type="submission" date="2024-05" db="EMBL/GenBank/DDBJ databases">
        <title>Planctomycetes of the genus Singulisphaera possess chitinolytic capabilities.</title>
        <authorList>
            <person name="Ivanova A."/>
        </authorList>
    </citation>
    <scope>NUCLEOTIDE SEQUENCE</scope>
    <source>
        <strain evidence="2">Ch08T</strain>
    </source>
</reference>
<evidence type="ECO:0000259" key="1">
    <source>
        <dbReference type="Pfam" id="PF01370"/>
    </source>
</evidence>
<dbReference type="AlphaFoldDB" id="A0AAU7CEA1"/>
<sequence length="353" mass="39152">MRVLVTGANGLLGRQVVRTLLDRGHDVRAMVRPATDLGNLDWPASVEIVRTDLRASGDLTGAFKGIDTLIHLAAAVQGGEDAQLAAAVVGTERLLGAMAATETRRLVFASSFSIYDWRVTRGELTEDSPVESAPDLYDRDGYAIAKLWQERVVRRASAEHGWDLVTLRPGFIWGCGNEYLACLGQRFGRFHLVIAPLARIPLTYVENCAEMFVLAAEDSRASGETFNVVDGTDVSAWRYLGDHLRSRGEQGIRIPIPYKLGYLGALLATFISKRLFSGKGKLPSLLVPCRFEARFKPIRSPNRKAREILNWRPRLDYAACLQRTYGMPRNIVGTDPIEAPITRHFSERVITDA</sequence>
<proteinExistence type="predicted"/>
<organism evidence="2">
    <name type="scientific">Singulisphaera sp. Ch08</name>
    <dbReference type="NCBI Taxonomy" id="3120278"/>
    <lineage>
        <taxon>Bacteria</taxon>
        <taxon>Pseudomonadati</taxon>
        <taxon>Planctomycetota</taxon>
        <taxon>Planctomycetia</taxon>
        <taxon>Isosphaerales</taxon>
        <taxon>Isosphaeraceae</taxon>
        <taxon>Singulisphaera</taxon>
    </lineage>
</organism>
<dbReference type="PANTHER" id="PTHR48079:SF6">
    <property type="entry name" value="NAD(P)-BINDING DOMAIN-CONTAINING PROTEIN-RELATED"/>
    <property type="match status" value="1"/>
</dbReference>
<accession>A0AAU7CEA1</accession>
<dbReference type="RefSeq" id="WP_406696199.1">
    <property type="nucleotide sequence ID" value="NZ_CP155447.1"/>
</dbReference>
<dbReference type="InterPro" id="IPR051783">
    <property type="entry name" value="NAD(P)-dependent_oxidoreduct"/>
</dbReference>
<protein>
    <submittedName>
        <fullName evidence="2">NAD(P)-dependent oxidoreductase</fullName>
    </submittedName>
</protein>
<dbReference type="Gene3D" id="3.40.50.720">
    <property type="entry name" value="NAD(P)-binding Rossmann-like Domain"/>
    <property type="match status" value="1"/>
</dbReference>
<dbReference type="GO" id="GO:0004029">
    <property type="term" value="F:aldehyde dehydrogenase (NAD+) activity"/>
    <property type="evidence" value="ECO:0007669"/>
    <property type="project" value="TreeGrafter"/>
</dbReference>
<name>A0AAU7CEA1_9BACT</name>
<dbReference type="InterPro" id="IPR036291">
    <property type="entry name" value="NAD(P)-bd_dom_sf"/>
</dbReference>
<gene>
    <name evidence="2" type="ORF">V5E97_34945</name>
</gene>
<dbReference type="PANTHER" id="PTHR48079">
    <property type="entry name" value="PROTEIN YEEZ"/>
    <property type="match status" value="1"/>
</dbReference>
<dbReference type="InterPro" id="IPR001509">
    <property type="entry name" value="Epimerase_deHydtase"/>
</dbReference>
<dbReference type="GO" id="GO:0005737">
    <property type="term" value="C:cytoplasm"/>
    <property type="evidence" value="ECO:0007669"/>
    <property type="project" value="TreeGrafter"/>
</dbReference>
<feature type="domain" description="NAD-dependent epimerase/dehydratase" evidence="1">
    <location>
        <begin position="3"/>
        <end position="228"/>
    </location>
</feature>
<dbReference type="SUPFAM" id="SSF51735">
    <property type="entry name" value="NAD(P)-binding Rossmann-fold domains"/>
    <property type="match status" value="1"/>
</dbReference>
<dbReference type="Pfam" id="PF01370">
    <property type="entry name" value="Epimerase"/>
    <property type="match status" value="1"/>
</dbReference>
<evidence type="ECO:0000313" key="2">
    <source>
        <dbReference type="EMBL" id="XBH03465.1"/>
    </source>
</evidence>
<dbReference type="EMBL" id="CP155447">
    <property type="protein sequence ID" value="XBH03465.1"/>
    <property type="molecule type" value="Genomic_DNA"/>
</dbReference>